<feature type="transmembrane region" description="Helical" evidence="1">
    <location>
        <begin position="96"/>
        <end position="114"/>
    </location>
</feature>
<keyword evidence="1" id="KW-0472">Membrane</keyword>
<organism evidence="2 3">
    <name type="scientific">Metabacillus flavus</name>
    <dbReference type="NCBI Taxonomy" id="2823519"/>
    <lineage>
        <taxon>Bacteria</taxon>
        <taxon>Bacillati</taxon>
        <taxon>Bacillota</taxon>
        <taxon>Bacilli</taxon>
        <taxon>Bacillales</taxon>
        <taxon>Bacillaceae</taxon>
        <taxon>Metabacillus</taxon>
    </lineage>
</organism>
<feature type="transmembrane region" description="Helical" evidence="1">
    <location>
        <begin position="221"/>
        <end position="242"/>
    </location>
</feature>
<feature type="transmembrane region" description="Helical" evidence="1">
    <location>
        <begin position="30"/>
        <end position="51"/>
    </location>
</feature>
<evidence type="ECO:0000313" key="2">
    <source>
        <dbReference type="EMBL" id="MBS2968526.1"/>
    </source>
</evidence>
<dbReference type="RefSeq" id="WP_211557392.1">
    <property type="nucleotide sequence ID" value="NZ_JAGVRK010000001.1"/>
</dbReference>
<dbReference type="Proteomes" id="UP000682403">
    <property type="component" value="Unassembled WGS sequence"/>
</dbReference>
<feature type="transmembrane region" description="Helical" evidence="1">
    <location>
        <begin position="6"/>
        <end position="23"/>
    </location>
</feature>
<feature type="transmembrane region" description="Helical" evidence="1">
    <location>
        <begin position="126"/>
        <end position="144"/>
    </location>
</feature>
<comment type="caution">
    <text evidence="2">The sequence shown here is derived from an EMBL/GenBank/DDBJ whole genome shotgun (WGS) entry which is preliminary data.</text>
</comment>
<sequence>MPNMFWYLLLLVFSIGLFAVCLIKDKRSFLPLWLFNSGLAYLFELIVYVVYNCYLYKPNVFHDSFIDSTFGSIFSQGLSVPIAAAFGSIYKIKARYVIVFALSFSLVEVLFLKLDVYELNWWRTSYTFLFIPVLFYISKAWYSLLKKEDRIVIIFTKYICMITISITVTWLLYALQPTVIFQTGLFAESSRDHTFANAIYSIGISVLYTAAAFSRKFIWKILYFFIILLADSILFTLHLLIIHNSIEAISLAAIHLFFISCSSLLKRVFFPNFNEELLRK</sequence>
<keyword evidence="1" id="KW-1133">Transmembrane helix</keyword>
<feature type="transmembrane region" description="Helical" evidence="1">
    <location>
        <begin position="71"/>
        <end position="89"/>
    </location>
</feature>
<protein>
    <submittedName>
        <fullName evidence="2">Uncharacterized protein</fullName>
    </submittedName>
</protein>
<name>A0ABS5LD18_9BACI</name>
<feature type="transmembrane region" description="Helical" evidence="1">
    <location>
        <begin position="248"/>
        <end position="270"/>
    </location>
</feature>
<keyword evidence="3" id="KW-1185">Reference proteome</keyword>
<proteinExistence type="predicted"/>
<accession>A0ABS5LD18</accession>
<dbReference type="EMBL" id="JAGVRK010000001">
    <property type="protein sequence ID" value="MBS2968526.1"/>
    <property type="molecule type" value="Genomic_DNA"/>
</dbReference>
<feature type="transmembrane region" description="Helical" evidence="1">
    <location>
        <begin position="195"/>
        <end position="214"/>
    </location>
</feature>
<evidence type="ECO:0000313" key="3">
    <source>
        <dbReference type="Proteomes" id="UP000682403"/>
    </source>
</evidence>
<evidence type="ECO:0000256" key="1">
    <source>
        <dbReference type="SAM" id="Phobius"/>
    </source>
</evidence>
<reference evidence="2 3" key="1">
    <citation type="submission" date="2021-04" db="EMBL/GenBank/DDBJ databases">
        <title>Metabacillus sp. strain KIGAM252 whole genome sequence.</title>
        <authorList>
            <person name="Seo M.-J."/>
            <person name="Cho E.-S."/>
            <person name="Hwang C.Y."/>
            <person name="Yoon D.J."/>
        </authorList>
    </citation>
    <scope>NUCLEOTIDE SEQUENCE [LARGE SCALE GENOMIC DNA]</scope>
    <source>
        <strain evidence="2 3">KIGAM252</strain>
    </source>
</reference>
<feature type="transmembrane region" description="Helical" evidence="1">
    <location>
        <begin position="151"/>
        <end position="175"/>
    </location>
</feature>
<keyword evidence="1" id="KW-0812">Transmembrane</keyword>
<gene>
    <name evidence="2" type="ORF">J9317_07115</name>
</gene>